<evidence type="ECO:0000256" key="1">
    <source>
        <dbReference type="ARBA" id="ARBA00004389"/>
    </source>
</evidence>
<dbReference type="Pfam" id="PF00535">
    <property type="entry name" value="Glycos_transf_2"/>
    <property type="match status" value="1"/>
</dbReference>
<evidence type="ECO:0000256" key="7">
    <source>
        <dbReference type="ARBA" id="ARBA00022692"/>
    </source>
</evidence>
<comment type="pathway">
    <text evidence="2">Protein modification; protein glycosylation.</text>
</comment>
<evidence type="ECO:0000256" key="5">
    <source>
        <dbReference type="ARBA" id="ARBA00022676"/>
    </source>
</evidence>
<evidence type="ECO:0000259" key="13">
    <source>
        <dbReference type="Pfam" id="PF00535"/>
    </source>
</evidence>
<evidence type="ECO:0000256" key="11">
    <source>
        <dbReference type="ARBA" id="ARBA00023136"/>
    </source>
</evidence>
<comment type="caution">
    <text evidence="14">The sequence shown here is derived from an EMBL/GenBank/DDBJ whole genome shotgun (WGS) entry which is preliminary data.</text>
</comment>
<reference evidence="15" key="1">
    <citation type="submission" date="2017-09" db="EMBL/GenBank/DDBJ databases">
        <title>Depth-based differentiation of microbial function through sediment-hosted aquifers and enrichment of novel symbionts in the deep terrestrial subsurface.</title>
        <authorList>
            <person name="Probst A.J."/>
            <person name="Ladd B."/>
            <person name="Jarett J.K."/>
            <person name="Geller-Mcgrath D.E."/>
            <person name="Sieber C.M.K."/>
            <person name="Emerson J.B."/>
            <person name="Anantharaman K."/>
            <person name="Thomas B.C."/>
            <person name="Malmstrom R."/>
            <person name="Stieglmeier M."/>
            <person name="Klingl A."/>
            <person name="Woyke T."/>
            <person name="Ryan C.M."/>
            <person name="Banfield J.F."/>
        </authorList>
    </citation>
    <scope>NUCLEOTIDE SEQUENCE [LARGE SCALE GENOMIC DNA]</scope>
</reference>
<keyword evidence="8" id="KW-0256">Endoplasmic reticulum</keyword>
<evidence type="ECO:0000256" key="3">
    <source>
        <dbReference type="ARBA" id="ARBA00006739"/>
    </source>
</evidence>
<evidence type="ECO:0000313" key="14">
    <source>
        <dbReference type="EMBL" id="PIU99645.1"/>
    </source>
</evidence>
<name>A0A2M7B961_9BACT</name>
<comment type="subcellular location">
    <subcellularLocation>
        <location evidence="1">Endoplasmic reticulum membrane</location>
        <topology evidence="1">Single-pass membrane protein</topology>
    </subcellularLocation>
</comment>
<evidence type="ECO:0000256" key="2">
    <source>
        <dbReference type="ARBA" id="ARBA00004922"/>
    </source>
</evidence>
<dbReference type="EC" id="2.4.1.117" evidence="4"/>
<dbReference type="InterPro" id="IPR029044">
    <property type="entry name" value="Nucleotide-diphossugar_trans"/>
</dbReference>
<comment type="catalytic activity">
    <reaction evidence="12">
        <text>a di-trans,poly-cis-dolichyl phosphate + UDP-alpha-D-glucose = a di-trans,poly-cis-dolichyl beta-D-glucosyl phosphate + UDP</text>
        <dbReference type="Rhea" id="RHEA:15401"/>
        <dbReference type="Rhea" id="RHEA-COMP:19498"/>
        <dbReference type="Rhea" id="RHEA-COMP:19502"/>
        <dbReference type="ChEBI" id="CHEBI:57525"/>
        <dbReference type="ChEBI" id="CHEBI:57683"/>
        <dbReference type="ChEBI" id="CHEBI:58223"/>
        <dbReference type="ChEBI" id="CHEBI:58885"/>
        <dbReference type="EC" id="2.4.1.117"/>
    </reaction>
    <physiologicalReaction direction="left-to-right" evidence="12">
        <dbReference type="Rhea" id="RHEA:15402"/>
    </physiologicalReaction>
</comment>
<feature type="domain" description="Glycosyltransferase 2-like" evidence="13">
    <location>
        <begin position="8"/>
        <end position="181"/>
    </location>
</feature>
<evidence type="ECO:0000256" key="10">
    <source>
        <dbReference type="ARBA" id="ARBA00022989"/>
    </source>
</evidence>
<dbReference type="InterPro" id="IPR035518">
    <property type="entry name" value="DPG_synthase"/>
</dbReference>
<dbReference type="GO" id="GO:0004581">
    <property type="term" value="F:dolichyl-phosphate beta-glucosyltransferase activity"/>
    <property type="evidence" value="ECO:0007669"/>
    <property type="project" value="UniProtKB-EC"/>
</dbReference>
<gene>
    <name evidence="14" type="ORF">COS58_01185</name>
</gene>
<dbReference type="PANTHER" id="PTHR10859">
    <property type="entry name" value="GLYCOSYL TRANSFERASE"/>
    <property type="match status" value="1"/>
</dbReference>
<evidence type="ECO:0000256" key="9">
    <source>
        <dbReference type="ARBA" id="ARBA00022968"/>
    </source>
</evidence>
<protein>
    <recommendedName>
        <fullName evidence="4">dolichyl-phosphate beta-glucosyltransferase</fullName>
        <ecNumber evidence="4">2.4.1.117</ecNumber>
    </recommendedName>
</protein>
<dbReference type="AlphaFoldDB" id="A0A2M7B961"/>
<dbReference type="GO" id="GO:0006487">
    <property type="term" value="P:protein N-linked glycosylation"/>
    <property type="evidence" value="ECO:0007669"/>
    <property type="project" value="TreeGrafter"/>
</dbReference>
<keyword evidence="7" id="KW-0812">Transmembrane</keyword>
<evidence type="ECO:0000256" key="8">
    <source>
        <dbReference type="ARBA" id="ARBA00022824"/>
    </source>
</evidence>
<dbReference type="InterPro" id="IPR001173">
    <property type="entry name" value="Glyco_trans_2-like"/>
</dbReference>
<accession>A0A2M7B961</accession>
<dbReference type="Gene3D" id="3.90.550.10">
    <property type="entry name" value="Spore Coat Polysaccharide Biosynthesis Protein SpsA, Chain A"/>
    <property type="match status" value="1"/>
</dbReference>
<keyword evidence="10" id="KW-1133">Transmembrane helix</keyword>
<keyword evidence="6" id="KW-0808">Transferase</keyword>
<keyword evidence="11" id="KW-0472">Membrane</keyword>
<proteinExistence type="inferred from homology"/>
<evidence type="ECO:0000256" key="4">
    <source>
        <dbReference type="ARBA" id="ARBA00012583"/>
    </source>
</evidence>
<organism evidence="14 15">
    <name type="scientific">Candidatus Tagabacteria bacterium CG03_land_8_20_14_0_80_41_22</name>
    <dbReference type="NCBI Taxonomy" id="1975020"/>
    <lineage>
        <taxon>Bacteria</taxon>
        <taxon>Candidatus Tagaibacteriota</taxon>
    </lineage>
</organism>
<evidence type="ECO:0000256" key="6">
    <source>
        <dbReference type="ARBA" id="ARBA00022679"/>
    </source>
</evidence>
<dbReference type="EMBL" id="PEVG01000014">
    <property type="protein sequence ID" value="PIU99645.1"/>
    <property type="molecule type" value="Genomic_DNA"/>
</dbReference>
<dbReference type="CDD" id="cd04188">
    <property type="entry name" value="DPG_synthase"/>
    <property type="match status" value="1"/>
</dbReference>
<dbReference type="SUPFAM" id="SSF53448">
    <property type="entry name" value="Nucleotide-diphospho-sugar transferases"/>
    <property type="match status" value="1"/>
</dbReference>
<dbReference type="PANTHER" id="PTHR10859:SF91">
    <property type="entry name" value="DOLICHYL-PHOSPHATE BETA-GLUCOSYLTRANSFERASE"/>
    <property type="match status" value="1"/>
</dbReference>
<dbReference type="Proteomes" id="UP000228561">
    <property type="component" value="Unassembled WGS sequence"/>
</dbReference>
<comment type="similarity">
    <text evidence="3">Belongs to the glycosyltransferase 2 family.</text>
</comment>
<evidence type="ECO:0000256" key="12">
    <source>
        <dbReference type="ARBA" id="ARBA00045097"/>
    </source>
</evidence>
<keyword evidence="9" id="KW-0735">Signal-anchor</keyword>
<evidence type="ECO:0000313" key="15">
    <source>
        <dbReference type="Proteomes" id="UP000228561"/>
    </source>
</evidence>
<sequence>MKSDVYLSVIIPAYNEEERIKDTIMDIVRYLSKQDYTYELVVVNDGSKDNTVNVLKKLESAIYNLKFIDNGKNQGKGAVVKQGMLSARGKYRLYADADNAISINHIEKFWPYVKQGYDVIIGSIELSGSVQKERYTGFSKIYRNILGKLSKYLIRALTIWNIHDTQRAFKLFTAEAAEKIFPKQTIMRWGFDIEILVLTKKLGYNIKELPVTWINPPGRVNFIDYLKTLKELLQIKLNQLRGKYD</sequence>
<keyword evidence="5" id="KW-0328">Glycosyltransferase</keyword>